<dbReference type="GO" id="GO:0070260">
    <property type="term" value="F:5'-tyrosyl-DNA phosphodiesterase activity"/>
    <property type="evidence" value="ECO:0007669"/>
    <property type="project" value="TreeGrafter"/>
</dbReference>
<dbReference type="Gramene" id="TVU38971">
    <property type="protein sequence ID" value="TVU38971"/>
    <property type="gene ID" value="EJB05_12368"/>
</dbReference>
<gene>
    <name evidence="2" type="ORF">EJB05_12368</name>
</gene>
<dbReference type="OrthoDB" id="686169at2759"/>
<dbReference type="PANTHER" id="PTHR15822:SF24">
    <property type="entry name" value="ENDONUCLEASE_EXONUCLEASE_PHOSPHATASE DOMAIN-CONTAINING PROTEIN"/>
    <property type="match status" value="1"/>
</dbReference>
<evidence type="ECO:0000256" key="1">
    <source>
        <dbReference type="ARBA" id="ARBA00022801"/>
    </source>
</evidence>
<dbReference type="GO" id="GO:0003697">
    <property type="term" value="F:single-stranded DNA binding"/>
    <property type="evidence" value="ECO:0007669"/>
    <property type="project" value="TreeGrafter"/>
</dbReference>
<name>A0A5J9VTM3_9POAL</name>
<dbReference type="SUPFAM" id="SSF56219">
    <property type="entry name" value="DNase I-like"/>
    <property type="match status" value="1"/>
</dbReference>
<dbReference type="AlphaFoldDB" id="A0A5J9VTM3"/>
<keyword evidence="3" id="KW-1185">Reference proteome</keyword>
<sequence length="79" mass="9407">MMSLLKCLPNPQPEQSKPEAKSEIKFMTYNFWSREDVVVYKRMQAIGCLVEKHDPDVIFFQEVTPHIRTIFESFAWLKK</sequence>
<comment type="caution">
    <text evidence="2">The sequence shown here is derived from an EMBL/GenBank/DDBJ whole genome shotgun (WGS) entry which is preliminary data.</text>
</comment>
<keyword evidence="1" id="KW-0378">Hydrolase</keyword>
<accession>A0A5J9VTM3</accession>
<reference evidence="2 3" key="1">
    <citation type="journal article" date="2019" name="Sci. Rep.">
        <title>A high-quality genome of Eragrostis curvula grass provides insights into Poaceae evolution and supports new strategies to enhance forage quality.</title>
        <authorList>
            <person name="Carballo J."/>
            <person name="Santos B.A.C.M."/>
            <person name="Zappacosta D."/>
            <person name="Garbus I."/>
            <person name="Selva J.P."/>
            <person name="Gallo C.A."/>
            <person name="Diaz A."/>
            <person name="Albertini E."/>
            <person name="Caccamo M."/>
            <person name="Echenique V."/>
        </authorList>
    </citation>
    <scope>NUCLEOTIDE SEQUENCE [LARGE SCALE GENOMIC DNA]</scope>
    <source>
        <strain evidence="3">cv. Victoria</strain>
        <tissue evidence="2">Leaf</tissue>
    </source>
</reference>
<dbReference type="InterPro" id="IPR051547">
    <property type="entry name" value="TDP2-like"/>
</dbReference>
<evidence type="ECO:0000313" key="2">
    <source>
        <dbReference type="EMBL" id="TVU38971.1"/>
    </source>
</evidence>
<organism evidence="2 3">
    <name type="scientific">Eragrostis curvula</name>
    <name type="common">weeping love grass</name>
    <dbReference type="NCBI Taxonomy" id="38414"/>
    <lineage>
        <taxon>Eukaryota</taxon>
        <taxon>Viridiplantae</taxon>
        <taxon>Streptophyta</taxon>
        <taxon>Embryophyta</taxon>
        <taxon>Tracheophyta</taxon>
        <taxon>Spermatophyta</taxon>
        <taxon>Magnoliopsida</taxon>
        <taxon>Liliopsida</taxon>
        <taxon>Poales</taxon>
        <taxon>Poaceae</taxon>
        <taxon>PACMAD clade</taxon>
        <taxon>Chloridoideae</taxon>
        <taxon>Eragrostideae</taxon>
        <taxon>Eragrostidinae</taxon>
        <taxon>Eragrostis</taxon>
    </lineage>
</organism>
<dbReference type="InterPro" id="IPR036691">
    <property type="entry name" value="Endo/exonu/phosph_ase_sf"/>
</dbReference>
<dbReference type="EMBL" id="RWGY01000007">
    <property type="protein sequence ID" value="TVU38971.1"/>
    <property type="molecule type" value="Genomic_DNA"/>
</dbReference>
<protein>
    <recommendedName>
        <fullName evidence="4">Endonuclease/exonuclease/phosphatase domain-containing protein</fullName>
    </recommendedName>
</protein>
<proteinExistence type="predicted"/>
<dbReference type="Gene3D" id="3.60.10.10">
    <property type="entry name" value="Endonuclease/exonuclease/phosphatase"/>
    <property type="match status" value="1"/>
</dbReference>
<evidence type="ECO:0008006" key="4">
    <source>
        <dbReference type="Google" id="ProtNLM"/>
    </source>
</evidence>
<dbReference type="PANTHER" id="PTHR15822">
    <property type="entry name" value="TRAF AND TNF RECEPTOR-ASSOCIATED PROTEIN"/>
    <property type="match status" value="1"/>
</dbReference>
<dbReference type="GO" id="GO:0006302">
    <property type="term" value="P:double-strand break repair"/>
    <property type="evidence" value="ECO:0007669"/>
    <property type="project" value="TreeGrafter"/>
</dbReference>
<dbReference type="Proteomes" id="UP000324897">
    <property type="component" value="Chromosome 4"/>
</dbReference>
<evidence type="ECO:0000313" key="3">
    <source>
        <dbReference type="Proteomes" id="UP000324897"/>
    </source>
</evidence>
<dbReference type="GO" id="GO:0005737">
    <property type="term" value="C:cytoplasm"/>
    <property type="evidence" value="ECO:0007669"/>
    <property type="project" value="TreeGrafter"/>
</dbReference>